<dbReference type="RefSeq" id="WP_112304856.1">
    <property type="nucleotide sequence ID" value="NZ_QMDV01000002.1"/>
</dbReference>
<dbReference type="GO" id="GO:0006308">
    <property type="term" value="P:DNA catabolic process"/>
    <property type="evidence" value="ECO:0007669"/>
    <property type="project" value="UniProtKB-UniRule"/>
</dbReference>
<dbReference type="Proteomes" id="UP000251692">
    <property type="component" value="Unassembled WGS sequence"/>
</dbReference>
<name>A0A364REM8_9BACT</name>
<evidence type="ECO:0000256" key="4">
    <source>
        <dbReference type="ARBA" id="ARBA00022839"/>
    </source>
</evidence>
<evidence type="ECO:0000256" key="5">
    <source>
        <dbReference type="HAMAP-Rule" id="MF_00378"/>
    </source>
</evidence>
<comment type="similarity">
    <text evidence="5 6">Belongs to the XseA family.</text>
</comment>
<evidence type="ECO:0000259" key="7">
    <source>
        <dbReference type="Pfam" id="PF02601"/>
    </source>
</evidence>
<organism evidence="9 10">
    <name type="scientific">Pontibacter arcticus</name>
    <dbReference type="NCBI Taxonomy" id="2080288"/>
    <lineage>
        <taxon>Bacteria</taxon>
        <taxon>Pseudomonadati</taxon>
        <taxon>Bacteroidota</taxon>
        <taxon>Cytophagia</taxon>
        <taxon>Cytophagales</taxon>
        <taxon>Hymenobacteraceae</taxon>
        <taxon>Pontibacter</taxon>
    </lineage>
</organism>
<dbReference type="GO" id="GO:0003676">
    <property type="term" value="F:nucleic acid binding"/>
    <property type="evidence" value="ECO:0007669"/>
    <property type="project" value="InterPro"/>
</dbReference>
<dbReference type="PANTHER" id="PTHR30008:SF0">
    <property type="entry name" value="EXODEOXYRIBONUCLEASE 7 LARGE SUBUNIT"/>
    <property type="match status" value="1"/>
</dbReference>
<gene>
    <name evidence="5 9" type="primary">xseA</name>
    <name evidence="9" type="ORF">DP923_05455</name>
</gene>
<dbReference type="OrthoDB" id="9802795at2"/>
<keyword evidence="3 5" id="KW-0378">Hydrolase</keyword>
<dbReference type="AlphaFoldDB" id="A0A364REM8"/>
<keyword evidence="2 5" id="KW-0540">Nuclease</keyword>
<evidence type="ECO:0000313" key="9">
    <source>
        <dbReference type="EMBL" id="RAU82705.1"/>
    </source>
</evidence>
<dbReference type="EC" id="3.1.11.6" evidence="5"/>
<dbReference type="InterPro" id="IPR003753">
    <property type="entry name" value="Exonuc_VII_L"/>
</dbReference>
<dbReference type="GO" id="GO:0009318">
    <property type="term" value="C:exodeoxyribonuclease VII complex"/>
    <property type="evidence" value="ECO:0007669"/>
    <property type="project" value="UniProtKB-UniRule"/>
</dbReference>
<dbReference type="HAMAP" id="MF_00378">
    <property type="entry name" value="Exonuc_7_L"/>
    <property type="match status" value="1"/>
</dbReference>
<comment type="subcellular location">
    <subcellularLocation>
        <location evidence="5 6">Cytoplasm</location>
    </subcellularLocation>
</comment>
<dbReference type="Pfam" id="PF02601">
    <property type="entry name" value="Exonuc_VII_L"/>
    <property type="match status" value="1"/>
</dbReference>
<dbReference type="InterPro" id="IPR020579">
    <property type="entry name" value="Exonuc_VII_lsu_C"/>
</dbReference>
<proteinExistence type="inferred from homology"/>
<evidence type="ECO:0000256" key="6">
    <source>
        <dbReference type="RuleBase" id="RU004355"/>
    </source>
</evidence>
<evidence type="ECO:0000256" key="3">
    <source>
        <dbReference type="ARBA" id="ARBA00022801"/>
    </source>
</evidence>
<comment type="function">
    <text evidence="5">Bidirectionally degrades single-stranded DNA into large acid-insoluble oligonucleotides, which are then degraded further into small acid-soluble oligonucleotides.</text>
</comment>
<reference evidence="9 10" key="2">
    <citation type="submission" date="2018-07" db="EMBL/GenBank/DDBJ databases">
        <title>Pontibacter sp. 2b14 genomic sequence and assembly.</title>
        <authorList>
            <person name="Du Z.-J."/>
        </authorList>
    </citation>
    <scope>NUCLEOTIDE SEQUENCE [LARGE SCALE GENOMIC DNA]</scope>
    <source>
        <strain evidence="9 10">2b14</strain>
    </source>
</reference>
<comment type="catalytic activity">
    <reaction evidence="5 6">
        <text>Exonucleolytic cleavage in either 5'- to 3'- or 3'- to 5'-direction to yield nucleoside 5'-phosphates.</text>
        <dbReference type="EC" id="3.1.11.6"/>
    </reaction>
</comment>
<evidence type="ECO:0000313" key="10">
    <source>
        <dbReference type="Proteomes" id="UP000251692"/>
    </source>
</evidence>
<keyword evidence="10" id="KW-1185">Reference proteome</keyword>
<evidence type="ECO:0000256" key="1">
    <source>
        <dbReference type="ARBA" id="ARBA00022490"/>
    </source>
</evidence>
<feature type="domain" description="OB-fold nucleic acid binding" evidence="8">
    <location>
        <begin position="17"/>
        <end position="124"/>
    </location>
</feature>
<keyword evidence="1 5" id="KW-0963">Cytoplasm</keyword>
<comment type="caution">
    <text evidence="9">The sequence shown here is derived from an EMBL/GenBank/DDBJ whole genome shotgun (WGS) entry which is preliminary data.</text>
</comment>
<keyword evidence="4 5" id="KW-0269">Exonuclease</keyword>
<dbReference type="InterPro" id="IPR025824">
    <property type="entry name" value="OB-fold_nuc-bd_dom"/>
</dbReference>
<feature type="domain" description="Exonuclease VII large subunit C-terminal" evidence="7">
    <location>
        <begin position="149"/>
        <end position="506"/>
    </location>
</feature>
<comment type="subunit">
    <text evidence="5">Heterooligomer composed of large and small subunits.</text>
</comment>
<dbReference type="GO" id="GO:0008855">
    <property type="term" value="F:exodeoxyribonuclease VII activity"/>
    <property type="evidence" value="ECO:0007669"/>
    <property type="project" value="UniProtKB-UniRule"/>
</dbReference>
<sequence>MASVILKHELVFEAPLSLFELHKQVKEELEMAFPDSYWVVAEIASINRQQNNGHCYVTLVDKGANARQVLAQAKATIWSSRYQMLSRFFEDKTGQPLKAGLKILFQANVRFHELYGMSLDIINIDPNYTIGDLARQRQETLKRLETEGLLTRNKAHEFPLVPQRLAIVSSATAAGYQDFIHQLQHNPFGYAFETTLFPATVQGNEAPASVRHALQLISKYKSGFDAVVIIRGGGSQTDLSCFDDYSIAAAIANSPLPVLTGIGHERDESIADIVAHTRLKTPTAVADFLIEQFRSAEELAENLFDSIRMFSAQQLSLTDDKLERISLRISNRTKSFLQDGRDKLEQLSRGFLVKPKSYLEAQKHVISNLERCTAAGTKDLLHERQTQLSELAVCVEGKSQRYLHMKEHELNTLVHCVETEVKEKLKQKQLSFTKYNDRLVYSTRTKLQTSQHSLNLLELSIKANDPEKLLLRGYTLTLINGKIIKSINEVKDGDVVETKLKDGNLHSLVVNIDRDDS</sequence>
<reference evidence="9 10" key="1">
    <citation type="submission" date="2018-06" db="EMBL/GenBank/DDBJ databases">
        <authorList>
            <person name="Liu Z.-W."/>
        </authorList>
    </citation>
    <scope>NUCLEOTIDE SEQUENCE [LARGE SCALE GENOMIC DNA]</scope>
    <source>
        <strain evidence="9 10">2b14</strain>
    </source>
</reference>
<dbReference type="Pfam" id="PF13742">
    <property type="entry name" value="tRNA_anti_2"/>
    <property type="match status" value="1"/>
</dbReference>
<dbReference type="NCBIfam" id="TIGR00237">
    <property type="entry name" value="xseA"/>
    <property type="match status" value="1"/>
</dbReference>
<evidence type="ECO:0000256" key="2">
    <source>
        <dbReference type="ARBA" id="ARBA00022722"/>
    </source>
</evidence>
<dbReference type="PANTHER" id="PTHR30008">
    <property type="entry name" value="EXODEOXYRIBONUCLEASE 7 LARGE SUBUNIT"/>
    <property type="match status" value="1"/>
</dbReference>
<evidence type="ECO:0000259" key="8">
    <source>
        <dbReference type="Pfam" id="PF13742"/>
    </source>
</evidence>
<dbReference type="EMBL" id="QMDV01000002">
    <property type="protein sequence ID" value="RAU82705.1"/>
    <property type="molecule type" value="Genomic_DNA"/>
</dbReference>
<accession>A0A364REM8</accession>
<dbReference type="GO" id="GO:0005737">
    <property type="term" value="C:cytoplasm"/>
    <property type="evidence" value="ECO:0007669"/>
    <property type="project" value="UniProtKB-SubCell"/>
</dbReference>
<protein>
    <recommendedName>
        <fullName evidence="5">Exodeoxyribonuclease 7 large subunit</fullName>
        <ecNumber evidence="5">3.1.11.6</ecNumber>
    </recommendedName>
    <alternativeName>
        <fullName evidence="5">Exodeoxyribonuclease VII large subunit</fullName>
        <shortName evidence="5">Exonuclease VII large subunit</shortName>
    </alternativeName>
</protein>
<dbReference type="CDD" id="cd04489">
    <property type="entry name" value="ExoVII_LU_OBF"/>
    <property type="match status" value="1"/>
</dbReference>